<dbReference type="HOGENOM" id="CLU_2604658_0_0_9"/>
<sequence>MTTCVIKIIGTKLTATFDYAPWFESGFTSGQQMNFFEYKHLGKQPANEKELEQFKAMEAFQRKYKSTIVNKRLSLVLYQ</sequence>
<reference evidence="1 2" key="1">
    <citation type="submission" date="2011-02" db="EMBL/GenBank/DDBJ databases">
        <authorList>
            <person name="Muzny D."/>
            <person name="Qin X."/>
            <person name="Deng J."/>
            <person name="Jiang H."/>
            <person name="Liu Y."/>
            <person name="Qu J."/>
            <person name="Song X.-Z."/>
            <person name="Zhang L."/>
            <person name="Thornton R."/>
            <person name="Coyle M."/>
            <person name="Francisco L."/>
            <person name="Jackson L."/>
            <person name="Javaid M."/>
            <person name="Korchina V."/>
            <person name="Kovar C."/>
            <person name="Mata R."/>
            <person name="Mathew T."/>
            <person name="Ngo R."/>
            <person name="Nguyen L."/>
            <person name="Nguyen N."/>
            <person name="Okwuonu G."/>
            <person name="Ongeri F."/>
            <person name="Pham C."/>
            <person name="Simmons D."/>
            <person name="Wilczek-Boney K."/>
            <person name="Hale W."/>
            <person name="Jakkamsetti A."/>
            <person name="Pham P."/>
            <person name="Ruth R."/>
            <person name="San Lucas F."/>
            <person name="Warren J."/>
            <person name="Zhang J."/>
            <person name="Zhao Z."/>
            <person name="Zhou C."/>
            <person name="Zhu D."/>
            <person name="Lee S."/>
            <person name="Bess C."/>
            <person name="Blankenburg K."/>
            <person name="Forbes L."/>
            <person name="Fu Q."/>
            <person name="Gubbala S."/>
            <person name="Hirani K."/>
            <person name="Jayaseelan J.C."/>
            <person name="Lara F."/>
            <person name="Munidasa M."/>
            <person name="Palculict T."/>
            <person name="Patil S."/>
            <person name="Pu L.-L."/>
            <person name="Saada N."/>
            <person name="Tang L."/>
            <person name="Weissenberger G."/>
            <person name="Zhu Y."/>
            <person name="Hemphill L."/>
            <person name="Shang Y."/>
            <person name="Youmans B."/>
            <person name="Ayvaz T."/>
            <person name="Ross M."/>
            <person name="Santibanez J."/>
            <person name="Aqrawi P."/>
            <person name="Gross S."/>
            <person name="Joshi V."/>
            <person name="Fowler G."/>
            <person name="Nazareth L."/>
            <person name="Reid J."/>
            <person name="Worley K."/>
            <person name="Petrosino J."/>
            <person name="Highlander S."/>
            <person name="Gibbs R."/>
        </authorList>
    </citation>
    <scope>NUCLEOTIDE SEQUENCE [LARGE SCALE GENOMIC DNA]</scope>
    <source>
        <strain evidence="1 2">SK160</strain>
    </source>
</reference>
<evidence type="ECO:0000313" key="1">
    <source>
        <dbReference type="EMBL" id="EGD38137.1"/>
    </source>
</evidence>
<proteinExistence type="predicted"/>
<evidence type="ECO:0000313" key="2">
    <source>
        <dbReference type="Proteomes" id="UP000004562"/>
    </source>
</evidence>
<dbReference type="SUPFAM" id="SSF160424">
    <property type="entry name" value="BH3703-like"/>
    <property type="match status" value="1"/>
</dbReference>
<accession>F0IWC2</accession>
<protein>
    <submittedName>
        <fullName evidence="1">Uncharacterized protein</fullName>
    </submittedName>
</protein>
<dbReference type="AlphaFoldDB" id="F0IWC2"/>
<dbReference type="EMBL" id="AEXZ01000011">
    <property type="protein sequence ID" value="EGD38137.1"/>
    <property type="molecule type" value="Genomic_DNA"/>
</dbReference>
<comment type="caution">
    <text evidence="1">The sequence shown here is derived from an EMBL/GenBank/DDBJ whole genome shotgun (WGS) entry which is preliminary data.</text>
</comment>
<dbReference type="Pfam" id="PF04634">
    <property type="entry name" value="YezG-like"/>
    <property type="match status" value="1"/>
</dbReference>
<dbReference type="InterPro" id="IPR036170">
    <property type="entry name" value="YezG-like_sf"/>
</dbReference>
<dbReference type="InterPro" id="IPR006728">
    <property type="entry name" value="YezG-like"/>
</dbReference>
<dbReference type="Proteomes" id="UP000004562">
    <property type="component" value="Unassembled WGS sequence"/>
</dbReference>
<gene>
    <name evidence="1" type="ORF">HMPREF9384_2134</name>
</gene>
<name>F0IWC2_STRSA</name>
<organism evidence="1 2">
    <name type="scientific">Streptococcus sanguinis SK160</name>
    <dbReference type="NCBI Taxonomy" id="888812"/>
    <lineage>
        <taxon>Bacteria</taxon>
        <taxon>Bacillati</taxon>
        <taxon>Bacillota</taxon>
        <taxon>Bacilli</taxon>
        <taxon>Lactobacillales</taxon>
        <taxon>Streptococcaceae</taxon>
        <taxon>Streptococcus</taxon>
    </lineage>
</organism>